<comment type="caution">
    <text evidence="1">The sequence shown here is derived from an EMBL/GenBank/DDBJ whole genome shotgun (WGS) entry which is preliminary data.</text>
</comment>
<name>A0AAV8RJF9_ENSVE</name>
<sequence length="94" mass="10543">MACYSRPPSVFNKIALTWEEYKETVGGRHLIARQRFPVTRSLLALASSGQLNLNEFKKHSSIYCFLHIGKQEQLFKAIVRNPSSSVVLETCGGS</sequence>
<keyword evidence="2" id="KW-1185">Reference proteome</keyword>
<accession>A0AAV8RJF9</accession>
<protein>
    <submittedName>
        <fullName evidence="1">Uncharacterized protein</fullName>
    </submittedName>
</protein>
<dbReference type="Proteomes" id="UP001222027">
    <property type="component" value="Unassembled WGS sequence"/>
</dbReference>
<dbReference type="EMBL" id="JAQQAF010000002">
    <property type="protein sequence ID" value="KAJ8503844.1"/>
    <property type="molecule type" value="Genomic_DNA"/>
</dbReference>
<dbReference type="AlphaFoldDB" id="A0AAV8RJF9"/>
<evidence type="ECO:0000313" key="2">
    <source>
        <dbReference type="Proteomes" id="UP001222027"/>
    </source>
</evidence>
<proteinExistence type="predicted"/>
<reference evidence="1 2" key="1">
    <citation type="submission" date="2022-12" db="EMBL/GenBank/DDBJ databases">
        <title>Chromosome-scale assembly of the Ensete ventricosum genome.</title>
        <authorList>
            <person name="Dussert Y."/>
            <person name="Stocks J."/>
            <person name="Wendawek A."/>
            <person name="Woldeyes F."/>
            <person name="Nichols R.A."/>
            <person name="Borrell J.S."/>
        </authorList>
    </citation>
    <scope>NUCLEOTIDE SEQUENCE [LARGE SCALE GENOMIC DNA]</scope>
    <source>
        <strain evidence="2">cv. Maze</strain>
        <tissue evidence="1">Seeds</tissue>
    </source>
</reference>
<evidence type="ECO:0000313" key="1">
    <source>
        <dbReference type="EMBL" id="KAJ8503844.1"/>
    </source>
</evidence>
<gene>
    <name evidence="1" type="ORF">OPV22_004730</name>
</gene>
<organism evidence="1 2">
    <name type="scientific">Ensete ventricosum</name>
    <name type="common">Abyssinian banana</name>
    <name type="synonym">Musa ensete</name>
    <dbReference type="NCBI Taxonomy" id="4639"/>
    <lineage>
        <taxon>Eukaryota</taxon>
        <taxon>Viridiplantae</taxon>
        <taxon>Streptophyta</taxon>
        <taxon>Embryophyta</taxon>
        <taxon>Tracheophyta</taxon>
        <taxon>Spermatophyta</taxon>
        <taxon>Magnoliopsida</taxon>
        <taxon>Liliopsida</taxon>
        <taxon>Zingiberales</taxon>
        <taxon>Musaceae</taxon>
        <taxon>Ensete</taxon>
    </lineage>
</organism>